<feature type="compositionally biased region" description="Basic and acidic residues" evidence="1">
    <location>
        <begin position="166"/>
        <end position="184"/>
    </location>
</feature>
<feature type="region of interest" description="Disordered" evidence="1">
    <location>
        <begin position="164"/>
        <end position="184"/>
    </location>
</feature>
<organism evidence="3 4">
    <name type="scientific">Dictyocaulus viviparus</name>
    <name type="common">Bovine lungworm</name>
    <dbReference type="NCBI Taxonomy" id="29172"/>
    <lineage>
        <taxon>Eukaryota</taxon>
        <taxon>Metazoa</taxon>
        <taxon>Ecdysozoa</taxon>
        <taxon>Nematoda</taxon>
        <taxon>Chromadorea</taxon>
        <taxon>Rhabditida</taxon>
        <taxon>Rhabditina</taxon>
        <taxon>Rhabditomorpha</taxon>
        <taxon>Strongyloidea</taxon>
        <taxon>Metastrongylidae</taxon>
        <taxon>Dictyocaulus</taxon>
    </lineage>
</organism>
<dbReference type="OrthoDB" id="5818040at2759"/>
<accession>A0A0D8XWK2</accession>
<keyword evidence="2" id="KW-0472">Membrane</keyword>
<evidence type="ECO:0000256" key="2">
    <source>
        <dbReference type="SAM" id="Phobius"/>
    </source>
</evidence>
<keyword evidence="2" id="KW-0812">Transmembrane</keyword>
<reference evidence="4" key="2">
    <citation type="journal article" date="2016" name="Sci. Rep.">
        <title>Dictyocaulus viviparus genome, variome and transcriptome elucidate lungworm biology and support future intervention.</title>
        <authorList>
            <person name="McNulty S.N."/>
            <person name="Strube C."/>
            <person name="Rosa B.A."/>
            <person name="Martin J.C."/>
            <person name="Tyagi R."/>
            <person name="Choi Y.J."/>
            <person name="Wang Q."/>
            <person name="Hallsworth Pepin K."/>
            <person name="Zhang X."/>
            <person name="Ozersky P."/>
            <person name="Wilson R.K."/>
            <person name="Sternberg P.W."/>
            <person name="Gasser R.B."/>
            <person name="Mitreva M."/>
        </authorList>
    </citation>
    <scope>NUCLEOTIDE SEQUENCE [LARGE SCALE GENOMIC DNA]</scope>
    <source>
        <strain evidence="4">HannoverDv2000</strain>
    </source>
</reference>
<evidence type="ECO:0000313" key="3">
    <source>
        <dbReference type="EMBL" id="KJH48172.1"/>
    </source>
</evidence>
<reference evidence="3 4" key="1">
    <citation type="submission" date="2013-11" db="EMBL/GenBank/DDBJ databases">
        <title>Draft genome of the bovine lungworm Dictyocaulus viviparus.</title>
        <authorList>
            <person name="Mitreva M."/>
        </authorList>
    </citation>
    <scope>NUCLEOTIDE SEQUENCE [LARGE SCALE GENOMIC DNA]</scope>
    <source>
        <strain evidence="3 4">HannoverDv2000</strain>
    </source>
</reference>
<dbReference type="EMBL" id="KN716277">
    <property type="protein sequence ID" value="KJH48172.1"/>
    <property type="molecule type" value="Genomic_DNA"/>
</dbReference>
<keyword evidence="4" id="KW-1185">Reference proteome</keyword>
<name>A0A0D8XWK2_DICVI</name>
<dbReference type="AlphaFoldDB" id="A0A0D8XWK2"/>
<proteinExistence type="predicted"/>
<evidence type="ECO:0000313" key="4">
    <source>
        <dbReference type="Proteomes" id="UP000053766"/>
    </source>
</evidence>
<evidence type="ECO:0000256" key="1">
    <source>
        <dbReference type="SAM" id="MobiDB-lite"/>
    </source>
</evidence>
<sequence>MDIVAQLENKTSKNPIAQCINAYPNELNQVNKWTTELKRSLSDLRKDVTDVNELLKPLYSLTKAEIIRKLDTFHTSVRNLIETTIMGASDRLIYELSTNVFPCRGLYEIYIYAGSLLCKGIRYPNNGMWIAAVIVWVSLLTASVIFYMRANLVCHPLHSRHKMERIKKQTDDSSEIEDRTSENQ</sequence>
<feature type="transmembrane region" description="Helical" evidence="2">
    <location>
        <begin position="129"/>
        <end position="148"/>
    </location>
</feature>
<protein>
    <submittedName>
        <fullName evidence="3">Uncharacterized protein</fullName>
    </submittedName>
</protein>
<dbReference type="Proteomes" id="UP000053766">
    <property type="component" value="Unassembled WGS sequence"/>
</dbReference>
<keyword evidence="2" id="KW-1133">Transmembrane helix</keyword>
<gene>
    <name evidence="3" type="ORF">DICVIV_05741</name>
</gene>